<evidence type="ECO:0008006" key="6">
    <source>
        <dbReference type="Google" id="ProtNLM"/>
    </source>
</evidence>
<protein>
    <recommendedName>
        <fullName evidence="6">Glycoside hydrolase family 2</fullName>
    </recommendedName>
</protein>
<name>A0A5C6LJT3_9BACT</name>
<dbReference type="Pfam" id="PF00703">
    <property type="entry name" value="Glyco_hydro_2"/>
    <property type="match status" value="1"/>
</dbReference>
<comment type="caution">
    <text evidence="4">The sequence shown here is derived from an EMBL/GenBank/DDBJ whole genome shotgun (WGS) entry which is preliminary data.</text>
</comment>
<dbReference type="PANTHER" id="PTHR42732">
    <property type="entry name" value="BETA-GALACTOSIDASE"/>
    <property type="match status" value="1"/>
</dbReference>
<proteinExistence type="inferred from homology"/>
<dbReference type="SUPFAM" id="SSF49303">
    <property type="entry name" value="beta-Galactosidase/glucuronidase domain"/>
    <property type="match status" value="1"/>
</dbReference>
<dbReference type="InterPro" id="IPR017853">
    <property type="entry name" value="GH"/>
</dbReference>
<dbReference type="InterPro" id="IPR036156">
    <property type="entry name" value="Beta-gal/glucu_dom_sf"/>
</dbReference>
<dbReference type="Proteomes" id="UP000318815">
    <property type="component" value="Unassembled WGS sequence"/>
</dbReference>
<dbReference type="AlphaFoldDB" id="A0A5C6LJT3"/>
<organism evidence="4 5">
    <name type="scientific">Chitinophaga pinensis</name>
    <dbReference type="NCBI Taxonomy" id="79329"/>
    <lineage>
        <taxon>Bacteria</taxon>
        <taxon>Pseudomonadati</taxon>
        <taxon>Bacteroidota</taxon>
        <taxon>Chitinophagia</taxon>
        <taxon>Chitinophagales</taxon>
        <taxon>Chitinophagaceae</taxon>
        <taxon>Chitinophaga</taxon>
    </lineage>
</organism>
<dbReference type="GO" id="GO:0004553">
    <property type="term" value="F:hydrolase activity, hydrolyzing O-glycosyl compounds"/>
    <property type="evidence" value="ECO:0007669"/>
    <property type="project" value="InterPro"/>
</dbReference>
<dbReference type="PANTHER" id="PTHR42732:SF2">
    <property type="entry name" value="BETA-MANNOSIDASE"/>
    <property type="match status" value="1"/>
</dbReference>
<dbReference type="Gene3D" id="2.60.40.10">
    <property type="entry name" value="Immunoglobulins"/>
    <property type="match status" value="1"/>
</dbReference>
<dbReference type="InterPro" id="IPR006102">
    <property type="entry name" value="Ig-like_GH2"/>
</dbReference>
<dbReference type="Gene3D" id="3.20.20.80">
    <property type="entry name" value="Glycosidases"/>
    <property type="match status" value="1"/>
</dbReference>
<comment type="similarity">
    <text evidence="1">Belongs to the glycosyl hydrolase 2 family.</text>
</comment>
<keyword evidence="5" id="KW-1185">Reference proteome</keyword>
<evidence type="ECO:0000313" key="5">
    <source>
        <dbReference type="Proteomes" id="UP000318815"/>
    </source>
</evidence>
<evidence type="ECO:0000259" key="3">
    <source>
        <dbReference type="Pfam" id="PF02836"/>
    </source>
</evidence>
<evidence type="ECO:0000256" key="1">
    <source>
        <dbReference type="ARBA" id="ARBA00007401"/>
    </source>
</evidence>
<evidence type="ECO:0000313" key="4">
    <source>
        <dbReference type="EMBL" id="TWV89885.1"/>
    </source>
</evidence>
<reference evidence="4 5" key="1">
    <citation type="submission" date="2019-08" db="EMBL/GenBank/DDBJ databases">
        <title>Whole genome sequencing of chitin degrading bacteria Chitinophaga pinensis YS16.</title>
        <authorList>
            <person name="Singh R.P."/>
            <person name="Manchanda G."/>
            <person name="Maurya I.K."/>
            <person name="Joshi N.K."/>
            <person name="Srivastava A.K."/>
        </authorList>
    </citation>
    <scope>NUCLEOTIDE SEQUENCE [LARGE SCALE GENOMIC DNA]</scope>
    <source>
        <strain evidence="4 5">YS-16</strain>
    </source>
</reference>
<evidence type="ECO:0000259" key="2">
    <source>
        <dbReference type="Pfam" id="PF00703"/>
    </source>
</evidence>
<dbReference type="SUPFAM" id="SSF51445">
    <property type="entry name" value="(Trans)glycosidases"/>
    <property type="match status" value="1"/>
</dbReference>
<feature type="domain" description="Glycoside hydrolase family 2 immunoglobulin-like beta-sandwich" evidence="2">
    <location>
        <begin position="26"/>
        <end position="82"/>
    </location>
</feature>
<dbReference type="GO" id="GO:0005975">
    <property type="term" value="P:carbohydrate metabolic process"/>
    <property type="evidence" value="ECO:0007669"/>
    <property type="project" value="InterPro"/>
</dbReference>
<feature type="domain" description="Glycoside hydrolase family 2 catalytic" evidence="3">
    <location>
        <begin position="171"/>
        <end position="226"/>
    </location>
</feature>
<dbReference type="InterPro" id="IPR013783">
    <property type="entry name" value="Ig-like_fold"/>
</dbReference>
<dbReference type="EMBL" id="VOHS01000085">
    <property type="protein sequence ID" value="TWV89885.1"/>
    <property type="molecule type" value="Genomic_DNA"/>
</dbReference>
<dbReference type="Pfam" id="PF02836">
    <property type="entry name" value="Glyco_hydro_2_C"/>
    <property type="match status" value="1"/>
</dbReference>
<dbReference type="InterPro" id="IPR006103">
    <property type="entry name" value="Glyco_hydro_2_cat"/>
</dbReference>
<sequence>MDDLSNDFYSGKDLSGYTAKVSIKKGNAVIKELVSQVGKDITLKVPTPRLWSPDDPFLYDVEVLLMENGKQVDKVGSYFGMRKIAIQKDEKGVERIFLNNKYTYNLGTLDQGFWPDGLYTAPTDEALKFDIEAAKSMGFNTIRKHIKIEPDRWYFHADKLGMLVWQDMVNPGNDSKEAQIQFEKENKVNIAQLYNHPSIVTWVLFNEKWGQYDQERLTKWMKGYDPHDW</sequence>
<gene>
    <name evidence="4" type="ORF">FEF09_29700</name>
</gene>
<dbReference type="InterPro" id="IPR051913">
    <property type="entry name" value="GH2_Domain-Containing"/>
</dbReference>
<dbReference type="OrthoDB" id="9801077at2"/>
<accession>A0A5C6LJT3</accession>